<accession>A0A0S4QPD0</accession>
<dbReference type="CDD" id="cd04301">
    <property type="entry name" value="NAT_SF"/>
    <property type="match status" value="1"/>
</dbReference>
<dbReference type="Pfam" id="PF08445">
    <property type="entry name" value="FR47"/>
    <property type="match status" value="1"/>
</dbReference>
<dbReference type="GO" id="GO:0016747">
    <property type="term" value="F:acyltransferase activity, transferring groups other than amino-acyl groups"/>
    <property type="evidence" value="ECO:0007669"/>
    <property type="project" value="InterPro"/>
</dbReference>
<protein>
    <submittedName>
        <fullName evidence="2">Predicted acetyltransferase, GNAT family</fullName>
    </submittedName>
</protein>
<dbReference type="AlphaFoldDB" id="A0A0S4QPD0"/>
<feature type="domain" description="N-acetyltransferase" evidence="1">
    <location>
        <begin position="158"/>
        <end position="296"/>
    </location>
</feature>
<dbReference type="PROSITE" id="PS51186">
    <property type="entry name" value="GNAT"/>
    <property type="match status" value="1"/>
</dbReference>
<gene>
    <name evidence="2" type="ORF">Ga0074812_107258</name>
</gene>
<dbReference type="Proteomes" id="UP000198802">
    <property type="component" value="Unassembled WGS sequence"/>
</dbReference>
<evidence type="ECO:0000313" key="2">
    <source>
        <dbReference type="EMBL" id="CUU56374.1"/>
    </source>
</evidence>
<dbReference type="InterPro" id="IPR016181">
    <property type="entry name" value="Acyl_CoA_acyltransferase"/>
</dbReference>
<dbReference type="Gene3D" id="3.40.630.30">
    <property type="match status" value="1"/>
</dbReference>
<dbReference type="InterPro" id="IPR000182">
    <property type="entry name" value="GNAT_dom"/>
</dbReference>
<keyword evidence="3" id="KW-1185">Reference proteome</keyword>
<keyword evidence="2" id="KW-0808">Transferase</keyword>
<name>A0A0S4QPD0_9ACTN</name>
<evidence type="ECO:0000313" key="3">
    <source>
        <dbReference type="Proteomes" id="UP000198802"/>
    </source>
</evidence>
<organism evidence="2 3">
    <name type="scientific">Parafrankia irregularis</name>
    <dbReference type="NCBI Taxonomy" id="795642"/>
    <lineage>
        <taxon>Bacteria</taxon>
        <taxon>Bacillati</taxon>
        <taxon>Actinomycetota</taxon>
        <taxon>Actinomycetes</taxon>
        <taxon>Frankiales</taxon>
        <taxon>Frankiaceae</taxon>
        <taxon>Parafrankia</taxon>
    </lineage>
</organism>
<dbReference type="EMBL" id="FAOZ01000007">
    <property type="protein sequence ID" value="CUU56374.1"/>
    <property type="molecule type" value="Genomic_DNA"/>
</dbReference>
<dbReference type="InterPro" id="IPR013653">
    <property type="entry name" value="GCN5-like_dom"/>
</dbReference>
<reference evidence="3" key="1">
    <citation type="submission" date="2015-11" db="EMBL/GenBank/DDBJ databases">
        <authorList>
            <person name="Varghese N."/>
        </authorList>
    </citation>
    <scope>NUCLEOTIDE SEQUENCE [LARGE SCALE GENOMIC DNA]</scope>
    <source>
        <strain evidence="3">DSM 45899</strain>
    </source>
</reference>
<proteinExistence type="predicted"/>
<evidence type="ECO:0000259" key="1">
    <source>
        <dbReference type="PROSITE" id="PS51186"/>
    </source>
</evidence>
<dbReference type="SUPFAM" id="SSF55729">
    <property type="entry name" value="Acyl-CoA N-acyltransferases (Nat)"/>
    <property type="match status" value="1"/>
</dbReference>
<sequence length="296" mass="31334">MRALAAVATIWPMIWSVTDDAGDFLAVAGDFLRTAAAENTVVLTVAADVRARGAGAFGGAETLFGWYGSIGGPVSGVFLHTHGNPLHLGVMPVEAIGPLADSPALAERTVSSVNTDERAAAAVVAAWRDRAGTSLRVQDRERLYRLGALTPLERRPPGRARPATAADRDLLVAWHQAFNDEAGQGGDSSARVDDRLSYGGLYLWHVDDTPVCMVGHSRVVSGMARIGPVYSPPEHRRRGYAGALTVTASQATRDGGATTTVLFTDLANPTSNRLYRRIGYVPVADRVLLGPDPPTA</sequence>